<evidence type="ECO:0000256" key="6">
    <source>
        <dbReference type="ARBA" id="ARBA00023002"/>
    </source>
</evidence>
<evidence type="ECO:0000256" key="7">
    <source>
        <dbReference type="ARBA" id="ARBA00023004"/>
    </source>
</evidence>
<dbReference type="PRINTS" id="PR00463">
    <property type="entry name" value="EP450I"/>
</dbReference>
<comment type="similarity">
    <text evidence="2">Belongs to the cytochrome P450 family.</text>
</comment>
<accession>A0ABR0VAA1</accession>
<dbReference type="Gene3D" id="1.10.630.10">
    <property type="entry name" value="Cytochrome P450"/>
    <property type="match status" value="1"/>
</dbReference>
<keyword evidence="8" id="KW-0503">Monooxygenase</keyword>
<dbReference type="InterPro" id="IPR036396">
    <property type="entry name" value="Cyt_P450_sf"/>
</dbReference>
<keyword evidence="4" id="KW-0349">Heme</keyword>
<comment type="caution">
    <text evidence="11">The sequence shown here is derived from an EMBL/GenBank/DDBJ whole genome shotgun (WGS) entry which is preliminary data.</text>
</comment>
<dbReference type="InterPro" id="IPR002401">
    <property type="entry name" value="Cyt_P450_E_grp-I"/>
</dbReference>
<reference evidence="11 12" key="1">
    <citation type="journal article" date="2021" name="Comput. Struct. Biotechnol. J.">
        <title>De novo genome assembly of the potent medicinal plant Rehmannia glutinosa using nanopore technology.</title>
        <authorList>
            <person name="Ma L."/>
            <person name="Dong C."/>
            <person name="Song C."/>
            <person name="Wang X."/>
            <person name="Zheng X."/>
            <person name="Niu Y."/>
            <person name="Chen S."/>
            <person name="Feng W."/>
        </authorList>
    </citation>
    <scope>NUCLEOTIDE SEQUENCE [LARGE SCALE GENOMIC DNA]</scope>
    <source>
        <strain evidence="11">DH-2019</strain>
    </source>
</reference>
<evidence type="ECO:0000256" key="3">
    <source>
        <dbReference type="ARBA" id="ARBA00022478"/>
    </source>
</evidence>
<gene>
    <name evidence="11" type="ORF">DH2020_034119</name>
</gene>
<keyword evidence="3" id="KW-0240">DNA-directed RNA polymerase</keyword>
<feature type="region of interest" description="Disordered" evidence="10">
    <location>
        <begin position="342"/>
        <end position="378"/>
    </location>
</feature>
<evidence type="ECO:0000256" key="1">
    <source>
        <dbReference type="ARBA" id="ARBA00004167"/>
    </source>
</evidence>
<keyword evidence="9" id="KW-0804">Transcription</keyword>
<dbReference type="InterPro" id="IPR036161">
    <property type="entry name" value="RPB6/omega-like_sf"/>
</dbReference>
<feature type="compositionally biased region" description="Acidic residues" evidence="10">
    <location>
        <begin position="349"/>
        <end position="378"/>
    </location>
</feature>
<dbReference type="Gene3D" id="3.90.940.10">
    <property type="match status" value="1"/>
</dbReference>
<evidence type="ECO:0000256" key="8">
    <source>
        <dbReference type="ARBA" id="ARBA00023033"/>
    </source>
</evidence>
<evidence type="ECO:0000256" key="10">
    <source>
        <dbReference type="SAM" id="MobiDB-lite"/>
    </source>
</evidence>
<dbReference type="PANTHER" id="PTHR47950:SF6">
    <property type="entry name" value="CYTOCHROME P450"/>
    <property type="match status" value="1"/>
</dbReference>
<evidence type="ECO:0000256" key="2">
    <source>
        <dbReference type="ARBA" id="ARBA00010617"/>
    </source>
</evidence>
<evidence type="ECO:0000256" key="5">
    <source>
        <dbReference type="ARBA" id="ARBA00022723"/>
    </source>
</evidence>
<evidence type="ECO:0008006" key="13">
    <source>
        <dbReference type="Google" id="ProtNLM"/>
    </source>
</evidence>
<keyword evidence="6" id="KW-0560">Oxidoreductase</keyword>
<organism evidence="11 12">
    <name type="scientific">Rehmannia glutinosa</name>
    <name type="common">Chinese foxglove</name>
    <dbReference type="NCBI Taxonomy" id="99300"/>
    <lineage>
        <taxon>Eukaryota</taxon>
        <taxon>Viridiplantae</taxon>
        <taxon>Streptophyta</taxon>
        <taxon>Embryophyta</taxon>
        <taxon>Tracheophyta</taxon>
        <taxon>Spermatophyta</taxon>
        <taxon>Magnoliopsida</taxon>
        <taxon>eudicotyledons</taxon>
        <taxon>Gunneridae</taxon>
        <taxon>Pentapetalae</taxon>
        <taxon>asterids</taxon>
        <taxon>lamiids</taxon>
        <taxon>Lamiales</taxon>
        <taxon>Orobanchaceae</taxon>
        <taxon>Rehmannieae</taxon>
        <taxon>Rehmannia</taxon>
    </lineage>
</organism>
<dbReference type="Proteomes" id="UP001318860">
    <property type="component" value="Unassembled WGS sequence"/>
</dbReference>
<dbReference type="EMBL" id="JABTTQ020001281">
    <property type="protein sequence ID" value="KAK6132128.1"/>
    <property type="molecule type" value="Genomic_DNA"/>
</dbReference>
<keyword evidence="5" id="KW-0479">Metal-binding</keyword>
<dbReference type="Pfam" id="PF00067">
    <property type="entry name" value="p450"/>
    <property type="match status" value="1"/>
</dbReference>
<dbReference type="SUPFAM" id="SSF63562">
    <property type="entry name" value="RPB6/omega subunit-like"/>
    <property type="match status" value="1"/>
</dbReference>
<evidence type="ECO:0000313" key="11">
    <source>
        <dbReference type="EMBL" id="KAK6132128.1"/>
    </source>
</evidence>
<dbReference type="InterPro" id="IPR001128">
    <property type="entry name" value="Cyt_P450"/>
</dbReference>
<protein>
    <recommendedName>
        <fullName evidence="13">Cytochrome P450 protein</fullName>
    </recommendedName>
</protein>
<keyword evidence="12" id="KW-1185">Reference proteome</keyword>
<sequence>MSIRLGGQVVVIASSASSAKEILKTHDRIFSGRFLPMVYYKIPGAQQSSLAMSKECNDTWKFLRGISQNFIFSSKSVESKAGMRKAKAAEMVEYLQSRNGEVVKLEDILNATIYNILSDILVSRNLFHVSGDCADDERVRGLVNEIIEMVSGLGLSDLFPSLKIIDFRSKVKALEIYRKMMYVWGDTVKERRLARRVGDGDCNAISGRDFLDVLLEYDLPDDQICITVMELLVAGTDSSSITSVWLMVELIKNPHILHKVRDEIAKAFEGDTLVNESILTDSQYFQTCIKETLRLHIPGPFLVPHRPIETCKVGNYVIPKDSMVLVNAWAISVDPSNWKDATSFNPDRYEDEPLDPEPDEGAELDEENNNNEDAPDPIEGEVMVELEGETDPLEIAMKELRERKIPFTIRRYLPDGSYEDWGVDELIVEDSWKRQVGGD</sequence>
<evidence type="ECO:0000256" key="9">
    <source>
        <dbReference type="ARBA" id="ARBA00023163"/>
    </source>
</evidence>
<dbReference type="SUPFAM" id="SSF48264">
    <property type="entry name" value="Cytochrome P450"/>
    <property type="match status" value="1"/>
</dbReference>
<dbReference type="PANTHER" id="PTHR47950">
    <property type="entry name" value="CYTOCHROME P450, FAMILY 76, SUBFAMILY C, POLYPEPTIDE 5-RELATED"/>
    <property type="match status" value="1"/>
</dbReference>
<proteinExistence type="inferred from homology"/>
<keyword evidence="7" id="KW-0408">Iron</keyword>
<evidence type="ECO:0000313" key="12">
    <source>
        <dbReference type="Proteomes" id="UP001318860"/>
    </source>
</evidence>
<comment type="subcellular location">
    <subcellularLocation>
        <location evidence="1">Membrane</location>
        <topology evidence="1">Single-pass membrane protein</topology>
    </subcellularLocation>
</comment>
<name>A0ABR0VAA1_REHGL</name>
<evidence type="ECO:0000256" key="4">
    <source>
        <dbReference type="ARBA" id="ARBA00022617"/>
    </source>
</evidence>